<organism evidence="1 2">
    <name type="scientific">Sistotremastrum suecicum HHB10207 ss-3</name>
    <dbReference type="NCBI Taxonomy" id="1314776"/>
    <lineage>
        <taxon>Eukaryota</taxon>
        <taxon>Fungi</taxon>
        <taxon>Dikarya</taxon>
        <taxon>Basidiomycota</taxon>
        <taxon>Agaricomycotina</taxon>
        <taxon>Agaricomycetes</taxon>
        <taxon>Sistotremastrales</taxon>
        <taxon>Sistotremastraceae</taxon>
        <taxon>Sistotremastrum</taxon>
    </lineage>
</organism>
<protein>
    <submittedName>
        <fullName evidence="1">Uncharacterized protein</fullName>
    </submittedName>
</protein>
<proteinExistence type="predicted"/>
<sequence length="436" mass="49537">MGASDLDILPLPPGHTSLDTVPLDRITPLVSRVLSIDNAMNNGPLTPKRVIPYCDSPSPPIYWFSLPGNSWYIERDFQDSKLIIQRAEQGWMDISLPIEFKDISNTCHLRSTILGAGALNLIAYTDQVEPHERLRIHIVKLQFEDEQQDPMAPSVISRRSITVPKIPREVYVDDELLIALSFWPPLVMILDRVKNRGVILNLPGELGMVRIHSMTVNRQAQKVVIHQLTLKHPIINMDGYVTYAVINIPPHFLSSSPEPDITSPDETSWTTQTAYDVQCYNVPTPGSSNSIAMMPSELPKTSIRLGQFHLPVSSDDVQDITRYCSLYFHEGQITAFESHRSNMRVNLHPPSFPHGTSSPLDPYNWRSPTDEIELCYNDLSRRRIRKCRFMLPRNIPGVVRIRLRCVDISRARIFIDFVLDGPAYEGTKVVSYAIQY</sequence>
<name>A0A165Y1Q6_9AGAM</name>
<dbReference type="Proteomes" id="UP000076798">
    <property type="component" value="Unassembled WGS sequence"/>
</dbReference>
<gene>
    <name evidence="1" type="ORF">SISSUDRAFT_1055095</name>
</gene>
<reference evidence="1 2" key="1">
    <citation type="journal article" date="2016" name="Mol. Biol. Evol.">
        <title>Comparative Genomics of Early-Diverging Mushroom-Forming Fungi Provides Insights into the Origins of Lignocellulose Decay Capabilities.</title>
        <authorList>
            <person name="Nagy L.G."/>
            <person name="Riley R."/>
            <person name="Tritt A."/>
            <person name="Adam C."/>
            <person name="Daum C."/>
            <person name="Floudas D."/>
            <person name="Sun H."/>
            <person name="Yadav J.S."/>
            <person name="Pangilinan J."/>
            <person name="Larsson K.H."/>
            <person name="Matsuura K."/>
            <person name="Barry K."/>
            <person name="Labutti K."/>
            <person name="Kuo R."/>
            <person name="Ohm R.A."/>
            <person name="Bhattacharya S.S."/>
            <person name="Shirouzu T."/>
            <person name="Yoshinaga Y."/>
            <person name="Martin F.M."/>
            <person name="Grigoriev I.V."/>
            <person name="Hibbett D.S."/>
        </authorList>
    </citation>
    <scope>NUCLEOTIDE SEQUENCE [LARGE SCALE GENOMIC DNA]</scope>
    <source>
        <strain evidence="1 2">HHB10207 ss-3</strain>
    </source>
</reference>
<dbReference type="AlphaFoldDB" id="A0A165Y1Q6"/>
<keyword evidence="2" id="KW-1185">Reference proteome</keyword>
<evidence type="ECO:0000313" key="2">
    <source>
        <dbReference type="Proteomes" id="UP000076798"/>
    </source>
</evidence>
<dbReference type="EMBL" id="KV428295">
    <property type="protein sequence ID" value="KZT32783.1"/>
    <property type="molecule type" value="Genomic_DNA"/>
</dbReference>
<accession>A0A165Y1Q6</accession>
<evidence type="ECO:0000313" key="1">
    <source>
        <dbReference type="EMBL" id="KZT32783.1"/>
    </source>
</evidence>